<dbReference type="OrthoDB" id="9801954at2"/>
<dbReference type="InterPro" id="IPR001173">
    <property type="entry name" value="Glyco_trans_2-like"/>
</dbReference>
<dbReference type="InterPro" id="IPR029044">
    <property type="entry name" value="Nucleotide-diphossugar_trans"/>
</dbReference>
<dbReference type="AlphaFoldDB" id="A0A081G0D1"/>
<dbReference type="Gene3D" id="3.90.550.10">
    <property type="entry name" value="Spore Coat Polysaccharide Biosynthesis Protein SpsA, Chain A"/>
    <property type="match status" value="1"/>
</dbReference>
<evidence type="ECO:0000313" key="2">
    <source>
        <dbReference type="EMBL" id="KEA64236.1"/>
    </source>
</evidence>
<dbReference type="RefSeq" id="WP_081849707.1">
    <property type="nucleotide sequence ID" value="NZ_JMQN01000018.1"/>
</dbReference>
<proteinExistence type="predicted"/>
<accession>A0A081G0D1</accession>
<comment type="caution">
    <text evidence="2">The sequence shown here is derived from an EMBL/GenBank/DDBJ whole genome shotgun (WGS) entry which is preliminary data.</text>
</comment>
<dbReference type="GO" id="GO:0016740">
    <property type="term" value="F:transferase activity"/>
    <property type="evidence" value="ECO:0007669"/>
    <property type="project" value="UniProtKB-KW"/>
</dbReference>
<dbReference type="eggNOG" id="COG1216">
    <property type="taxonomic scope" value="Bacteria"/>
</dbReference>
<dbReference type="EMBL" id="JMQN01000018">
    <property type="protein sequence ID" value="KEA64236.1"/>
    <property type="molecule type" value="Genomic_DNA"/>
</dbReference>
<protein>
    <submittedName>
        <fullName evidence="2">Putative N-acetylgalactosaminyl-diphosphoundecaprenol glucuronosyltransferase</fullName>
    </submittedName>
</protein>
<evidence type="ECO:0000259" key="1">
    <source>
        <dbReference type="Pfam" id="PF00535"/>
    </source>
</evidence>
<dbReference type="InterPro" id="IPR050834">
    <property type="entry name" value="Glycosyltransf_2"/>
</dbReference>
<keyword evidence="2" id="KW-0808">Transferase</keyword>
<keyword evidence="3" id="KW-1185">Reference proteome</keyword>
<feature type="domain" description="Glycosyltransferase 2-like" evidence="1">
    <location>
        <begin position="8"/>
        <end position="119"/>
    </location>
</feature>
<name>A0A081G0D1_9GAMM</name>
<dbReference type="PANTHER" id="PTHR43685">
    <property type="entry name" value="GLYCOSYLTRANSFERASE"/>
    <property type="match status" value="1"/>
</dbReference>
<sequence>MKKVSNITVLTASYNSKLYLRETVVSVSKQTCLPYEHIIIDDCSVDGSYELALELEREFENVRVIRHSENKGFPASLNTGIKESRSEFIGILDSDDIAFPFWLELASDKLETSTKYGLVGGGCVLMTEDGLITGEIKYTSVSGNVTQRIKQGRYLILHPGSVIRKNVIQAIGGYRSNLKSLEDNDMFINLSYVSDLYNLGVPLIYYRRLRGSQSRKTEVFKNKMNEYIHQKVAILSSGLSIEEADSQLTDIVNDLNRLPRLEQLPTGEYEKEMAVSFFNGGKYWLSILYMKDAFKKGQPIKPYIKHIVFSLSPVLIRNMYLRFKNYRRNFCV</sequence>
<dbReference type="Pfam" id="PF00535">
    <property type="entry name" value="Glycos_transf_2"/>
    <property type="match status" value="1"/>
</dbReference>
<evidence type="ECO:0000313" key="3">
    <source>
        <dbReference type="Proteomes" id="UP000028252"/>
    </source>
</evidence>
<gene>
    <name evidence="2" type="ORF">ADIMK_1482</name>
</gene>
<dbReference type="PATRIC" id="fig|1232683.4.peg.1461"/>
<dbReference type="PANTHER" id="PTHR43685:SF2">
    <property type="entry name" value="GLYCOSYLTRANSFERASE 2-LIKE DOMAIN-CONTAINING PROTEIN"/>
    <property type="match status" value="1"/>
</dbReference>
<dbReference type="Proteomes" id="UP000028252">
    <property type="component" value="Unassembled WGS sequence"/>
</dbReference>
<dbReference type="STRING" id="1232683.ADIMK_1482"/>
<organism evidence="2 3">
    <name type="scientific">Marinobacterium lacunae</name>
    <dbReference type="NCBI Taxonomy" id="1232683"/>
    <lineage>
        <taxon>Bacteria</taxon>
        <taxon>Pseudomonadati</taxon>
        <taxon>Pseudomonadota</taxon>
        <taxon>Gammaproteobacteria</taxon>
        <taxon>Oceanospirillales</taxon>
        <taxon>Oceanospirillaceae</taxon>
        <taxon>Marinobacterium</taxon>
    </lineage>
</organism>
<dbReference type="CDD" id="cd00761">
    <property type="entry name" value="Glyco_tranf_GTA_type"/>
    <property type="match status" value="1"/>
</dbReference>
<dbReference type="SUPFAM" id="SSF53448">
    <property type="entry name" value="Nucleotide-diphospho-sugar transferases"/>
    <property type="match status" value="1"/>
</dbReference>
<reference evidence="2 3" key="1">
    <citation type="submission" date="2014-04" db="EMBL/GenBank/DDBJ databases">
        <title>Marinobacterium kochiensis sp. nov., isolated from sediment sample collected from Kochi backwaters in Kerala, India.</title>
        <authorList>
            <person name="Singh A."/>
            <person name="Pinnaka A.K."/>
        </authorList>
    </citation>
    <scope>NUCLEOTIDE SEQUENCE [LARGE SCALE GENOMIC DNA]</scope>
    <source>
        <strain evidence="2 3">AK27</strain>
    </source>
</reference>